<comment type="caution">
    <text evidence="2">The sequence shown here is derived from an EMBL/GenBank/DDBJ whole genome shotgun (WGS) entry which is preliminary data.</text>
</comment>
<feature type="compositionally biased region" description="Gly residues" evidence="1">
    <location>
        <begin position="1"/>
        <end position="10"/>
    </location>
</feature>
<name>A0A834W5E6_9FABA</name>
<protein>
    <submittedName>
        <fullName evidence="2">Uncharacterized protein</fullName>
    </submittedName>
</protein>
<proteinExistence type="predicted"/>
<evidence type="ECO:0000256" key="1">
    <source>
        <dbReference type="SAM" id="MobiDB-lite"/>
    </source>
</evidence>
<evidence type="ECO:0000313" key="3">
    <source>
        <dbReference type="Proteomes" id="UP000634136"/>
    </source>
</evidence>
<reference evidence="2" key="1">
    <citation type="submission" date="2020-09" db="EMBL/GenBank/DDBJ databases">
        <title>Genome-Enabled Discovery of Anthraquinone Biosynthesis in Senna tora.</title>
        <authorList>
            <person name="Kang S.-H."/>
            <person name="Pandey R.P."/>
            <person name="Lee C.-M."/>
            <person name="Sim J.-S."/>
            <person name="Jeong J.-T."/>
            <person name="Choi B.-S."/>
            <person name="Jung M."/>
            <person name="Ginzburg D."/>
            <person name="Zhao K."/>
            <person name="Won S.Y."/>
            <person name="Oh T.-J."/>
            <person name="Yu Y."/>
            <person name="Kim N.-H."/>
            <person name="Lee O.R."/>
            <person name="Lee T.-H."/>
            <person name="Bashyal P."/>
            <person name="Kim T.-S."/>
            <person name="Lee W.-H."/>
            <person name="Kawkins C."/>
            <person name="Kim C.-K."/>
            <person name="Kim J.S."/>
            <person name="Ahn B.O."/>
            <person name="Rhee S.Y."/>
            <person name="Sohng J.K."/>
        </authorList>
    </citation>
    <scope>NUCLEOTIDE SEQUENCE</scope>
    <source>
        <tissue evidence="2">Leaf</tissue>
    </source>
</reference>
<sequence>MTEDGGGWESHGGLQEPEDQYVA</sequence>
<feature type="region of interest" description="Disordered" evidence="1">
    <location>
        <begin position="1"/>
        <end position="23"/>
    </location>
</feature>
<gene>
    <name evidence="2" type="ORF">G2W53_043940</name>
</gene>
<accession>A0A834W5E6</accession>
<keyword evidence="3" id="KW-1185">Reference proteome</keyword>
<evidence type="ECO:0000313" key="2">
    <source>
        <dbReference type="EMBL" id="KAF7804829.1"/>
    </source>
</evidence>
<organism evidence="2 3">
    <name type="scientific">Senna tora</name>
    <dbReference type="NCBI Taxonomy" id="362788"/>
    <lineage>
        <taxon>Eukaryota</taxon>
        <taxon>Viridiplantae</taxon>
        <taxon>Streptophyta</taxon>
        <taxon>Embryophyta</taxon>
        <taxon>Tracheophyta</taxon>
        <taxon>Spermatophyta</taxon>
        <taxon>Magnoliopsida</taxon>
        <taxon>eudicotyledons</taxon>
        <taxon>Gunneridae</taxon>
        <taxon>Pentapetalae</taxon>
        <taxon>rosids</taxon>
        <taxon>fabids</taxon>
        <taxon>Fabales</taxon>
        <taxon>Fabaceae</taxon>
        <taxon>Caesalpinioideae</taxon>
        <taxon>Cassia clade</taxon>
        <taxon>Senna</taxon>
    </lineage>
</organism>
<dbReference type="AlphaFoldDB" id="A0A834W5E6"/>
<dbReference type="EMBL" id="JAAIUW010000013">
    <property type="protein sequence ID" value="KAF7804829.1"/>
    <property type="molecule type" value="Genomic_DNA"/>
</dbReference>
<dbReference type="Proteomes" id="UP000634136">
    <property type="component" value="Unassembled WGS sequence"/>
</dbReference>